<dbReference type="Proteomes" id="UP000260554">
    <property type="component" value="Segment"/>
</dbReference>
<dbReference type="EMBL" id="MH684921">
    <property type="protein sequence ID" value="AXN53762.1"/>
    <property type="molecule type" value="Genomic_DNA"/>
</dbReference>
<gene>
    <name evidence="1" type="ORF">SPS_51</name>
</gene>
<protein>
    <submittedName>
        <fullName evidence="1">Uncharacterized protein</fullName>
    </submittedName>
</protein>
<keyword evidence="2" id="KW-1185">Reference proteome</keyword>
<proteinExistence type="predicted"/>
<evidence type="ECO:0000313" key="1">
    <source>
        <dbReference type="EMBL" id="AXN53762.1"/>
    </source>
</evidence>
<name>A0A346FDE8_9CAUD</name>
<reference evidence="1 2" key="1">
    <citation type="submission" date="2018-07" db="EMBL/GenBank/DDBJ databases">
        <title>Relating species composition and interactions to biofilm formation in a model drinking water community.</title>
        <authorList>
            <person name="Thompson A."/>
            <person name="English E.L."/>
            <person name="Willsey G."/>
            <person name="Nock A.M."/>
            <person name="Eckstrom K."/>
            <person name="Tighe S.W."/>
            <person name="Bavelock M."/>
            <person name="Cairns B."/>
            <person name="Foote A."/>
            <person name="Schulman H."/>
            <person name="Gupta S."/>
            <person name="Kadouri D."/>
            <person name="Wargo M.J."/>
        </authorList>
    </citation>
    <scope>NUCLEOTIDE SEQUENCE [LARGE SCALE GENOMIC DNA]</scope>
    <source>
        <strain evidence="1">SPS</strain>
    </source>
</reference>
<organism evidence="1 2">
    <name type="scientific">Sphingomonas phage Scott</name>
    <dbReference type="NCBI Taxonomy" id="2282912"/>
    <lineage>
        <taxon>Viruses</taxon>
        <taxon>Duplodnaviria</taxon>
        <taxon>Heunggongvirae</taxon>
        <taxon>Uroviricota</taxon>
        <taxon>Caudoviricetes</taxon>
        <taxon>Autographivirales</taxon>
        <taxon>Autonotataviridae</taxon>
        <taxon>Scottvirus</taxon>
        <taxon>Scottvirus scott</taxon>
    </lineage>
</organism>
<sequence>MAVSNRPANVPMPLRGAAESIALMKKRRDAGEFTSVGDALALQQAERNMNVLRREHLSLVEDVPGG</sequence>
<accession>A0A346FDE8</accession>
<evidence type="ECO:0000313" key="2">
    <source>
        <dbReference type="Proteomes" id="UP000260554"/>
    </source>
</evidence>